<dbReference type="Gene3D" id="3.40.630.30">
    <property type="match status" value="1"/>
</dbReference>
<dbReference type="SUPFAM" id="SSF55729">
    <property type="entry name" value="Acyl-CoA N-acyltransferases (Nat)"/>
    <property type="match status" value="1"/>
</dbReference>
<proteinExistence type="predicted"/>
<keyword evidence="1" id="KW-0808">Transferase</keyword>
<organism evidence="3 4">
    <name type="scientific">Paraburkholderia azotifigens</name>
    <dbReference type="NCBI Taxonomy" id="2057004"/>
    <lineage>
        <taxon>Bacteria</taxon>
        <taxon>Pseudomonadati</taxon>
        <taxon>Pseudomonadota</taxon>
        <taxon>Betaproteobacteria</taxon>
        <taxon>Burkholderiales</taxon>
        <taxon>Burkholderiaceae</taxon>
        <taxon>Paraburkholderia</taxon>
    </lineage>
</organism>
<evidence type="ECO:0000256" key="1">
    <source>
        <dbReference type="ARBA" id="ARBA00022679"/>
    </source>
</evidence>
<accession>A0ABU9R543</accession>
<dbReference type="InterPro" id="IPR000182">
    <property type="entry name" value="GNAT_dom"/>
</dbReference>
<dbReference type="Proteomes" id="UP001481677">
    <property type="component" value="Unassembled WGS sequence"/>
</dbReference>
<dbReference type="PANTHER" id="PTHR13947:SF37">
    <property type="entry name" value="LD18367P"/>
    <property type="match status" value="1"/>
</dbReference>
<feature type="domain" description="N-acetyltransferase" evidence="2">
    <location>
        <begin position="23"/>
        <end position="169"/>
    </location>
</feature>
<dbReference type="CDD" id="cd04301">
    <property type="entry name" value="NAT_SF"/>
    <property type="match status" value="1"/>
</dbReference>
<dbReference type="RefSeq" id="WP_193567023.1">
    <property type="nucleotide sequence ID" value="NZ_JAZHFZ010000015.1"/>
</dbReference>
<dbReference type="PROSITE" id="PS51186">
    <property type="entry name" value="GNAT"/>
    <property type="match status" value="1"/>
</dbReference>
<sequence length="169" mass="18953">MHVGKQDDKWSVVDYRPEFMDGVIDLILTIQNVEAGLEISLEQQPDLLSIESSYLTAGGGFWIAVNEDGRVVGSIGLQREGVSVSVLKKFFVADGYRGAQAGVAEALFDRLIAFCGLKEIKTIILDTPSIATRSHAFYRKKGFRQIEKSEAPIYYDYPDRNSLLFRLDR</sequence>
<evidence type="ECO:0000313" key="4">
    <source>
        <dbReference type="Proteomes" id="UP001481677"/>
    </source>
</evidence>
<dbReference type="InterPro" id="IPR050769">
    <property type="entry name" value="NAT_camello-type"/>
</dbReference>
<reference evidence="3 4" key="1">
    <citation type="submission" date="2024-01" db="EMBL/GenBank/DDBJ databases">
        <title>The diversity of rhizobia nodulating Mimosa spp. in eleven states of Brazil covering several biomes is determined by host plant, location, and edaphic factors.</title>
        <authorList>
            <person name="Rouws L."/>
            <person name="Barauna A."/>
            <person name="Beukes C."/>
            <person name="De Faria S.M."/>
            <person name="Gross E."/>
            <person name="Dos Reis Junior F.B."/>
            <person name="Simon M."/>
            <person name="Maluk M."/>
            <person name="Odee D.W."/>
            <person name="Kenicer G."/>
            <person name="Young J.P.W."/>
            <person name="Reis V.M."/>
            <person name="Zilli J."/>
            <person name="James E.K."/>
        </authorList>
    </citation>
    <scope>NUCLEOTIDE SEQUENCE [LARGE SCALE GENOMIC DNA]</scope>
    <source>
        <strain evidence="3 4">JPY530</strain>
    </source>
</reference>
<dbReference type="InterPro" id="IPR016181">
    <property type="entry name" value="Acyl_CoA_acyltransferase"/>
</dbReference>
<dbReference type="EMBL" id="JAZHGA010000015">
    <property type="protein sequence ID" value="MEM5342171.1"/>
    <property type="molecule type" value="Genomic_DNA"/>
</dbReference>
<dbReference type="PANTHER" id="PTHR13947">
    <property type="entry name" value="GNAT FAMILY N-ACETYLTRANSFERASE"/>
    <property type="match status" value="1"/>
</dbReference>
<evidence type="ECO:0000259" key="2">
    <source>
        <dbReference type="PROSITE" id="PS51186"/>
    </source>
</evidence>
<dbReference type="Pfam" id="PF00583">
    <property type="entry name" value="Acetyltransf_1"/>
    <property type="match status" value="1"/>
</dbReference>
<gene>
    <name evidence="3" type="ORF">V4C56_21410</name>
</gene>
<keyword evidence="4" id="KW-1185">Reference proteome</keyword>
<evidence type="ECO:0000313" key="3">
    <source>
        <dbReference type="EMBL" id="MEM5342171.1"/>
    </source>
</evidence>
<comment type="caution">
    <text evidence="3">The sequence shown here is derived from an EMBL/GenBank/DDBJ whole genome shotgun (WGS) entry which is preliminary data.</text>
</comment>
<protein>
    <submittedName>
        <fullName evidence="3">GNAT family N-acetyltransferase</fullName>
    </submittedName>
</protein>
<name>A0ABU9R543_9BURK</name>